<dbReference type="Proteomes" id="UP001141806">
    <property type="component" value="Unassembled WGS sequence"/>
</dbReference>
<proteinExistence type="predicted"/>
<gene>
    <name evidence="1" type="ORF">NE237_009884</name>
</gene>
<dbReference type="AlphaFoldDB" id="A0A9Q0KZF4"/>
<accession>A0A9Q0KZF4</accession>
<keyword evidence="2" id="KW-1185">Reference proteome</keyword>
<organism evidence="1 2">
    <name type="scientific">Protea cynaroides</name>
    <dbReference type="NCBI Taxonomy" id="273540"/>
    <lineage>
        <taxon>Eukaryota</taxon>
        <taxon>Viridiplantae</taxon>
        <taxon>Streptophyta</taxon>
        <taxon>Embryophyta</taxon>
        <taxon>Tracheophyta</taxon>
        <taxon>Spermatophyta</taxon>
        <taxon>Magnoliopsida</taxon>
        <taxon>Proteales</taxon>
        <taxon>Proteaceae</taxon>
        <taxon>Protea</taxon>
    </lineage>
</organism>
<comment type="caution">
    <text evidence="1">The sequence shown here is derived from an EMBL/GenBank/DDBJ whole genome shotgun (WGS) entry which is preliminary data.</text>
</comment>
<protein>
    <submittedName>
        <fullName evidence="1">Uncharacterized protein</fullName>
    </submittedName>
</protein>
<name>A0A9Q0KZF4_9MAGN</name>
<sequence length="166" mass="17557">MFMFRVQISNWGWIGSRGGGGCYASSVGIGLNQSSEHHGLATSSMGGQFSEVSPRSAVDGIETYAGFQKVGLNGVELSDKPENNNSGFAQDGSPQTNAVLQRVGPVLARPKNTNSGTEQHVISSPISSEQSIIPIGQGRVVVVYYDNATAGDDSLRICEKYSIESN</sequence>
<dbReference type="EMBL" id="JAMYWD010000002">
    <property type="protein sequence ID" value="KAJ4979104.1"/>
    <property type="molecule type" value="Genomic_DNA"/>
</dbReference>
<reference evidence="1" key="1">
    <citation type="journal article" date="2023" name="Plant J.">
        <title>The genome of the king protea, Protea cynaroides.</title>
        <authorList>
            <person name="Chang J."/>
            <person name="Duong T.A."/>
            <person name="Schoeman C."/>
            <person name="Ma X."/>
            <person name="Roodt D."/>
            <person name="Barker N."/>
            <person name="Li Z."/>
            <person name="Van de Peer Y."/>
            <person name="Mizrachi E."/>
        </authorList>
    </citation>
    <scope>NUCLEOTIDE SEQUENCE</scope>
    <source>
        <tissue evidence="1">Young leaves</tissue>
    </source>
</reference>
<evidence type="ECO:0000313" key="1">
    <source>
        <dbReference type="EMBL" id="KAJ4979104.1"/>
    </source>
</evidence>
<evidence type="ECO:0000313" key="2">
    <source>
        <dbReference type="Proteomes" id="UP001141806"/>
    </source>
</evidence>